<feature type="region of interest" description="Disordered" evidence="7">
    <location>
        <begin position="290"/>
        <end position="636"/>
    </location>
</feature>
<feature type="region of interest" description="Disordered" evidence="7">
    <location>
        <begin position="1993"/>
        <end position="2065"/>
    </location>
</feature>
<feature type="compositionally biased region" description="Polar residues" evidence="7">
    <location>
        <begin position="693"/>
        <end position="702"/>
    </location>
</feature>
<feature type="compositionally biased region" description="Basic and acidic residues" evidence="7">
    <location>
        <begin position="263"/>
        <end position="275"/>
    </location>
</feature>
<evidence type="ECO:0000256" key="5">
    <source>
        <dbReference type="ARBA" id="ARBA00023136"/>
    </source>
</evidence>
<feature type="compositionally biased region" description="Basic residues" evidence="7">
    <location>
        <begin position="218"/>
        <end position="228"/>
    </location>
</feature>
<feature type="compositionally biased region" description="Low complexity" evidence="7">
    <location>
        <begin position="714"/>
        <end position="725"/>
    </location>
</feature>
<feature type="region of interest" description="Disordered" evidence="7">
    <location>
        <begin position="693"/>
        <end position="781"/>
    </location>
</feature>
<dbReference type="GeneTree" id="ENSGT00940000157417"/>
<dbReference type="Pfam" id="PF05041">
    <property type="entry name" value="Pecanex_C"/>
    <property type="match status" value="1"/>
</dbReference>
<feature type="compositionally biased region" description="Basic residues" evidence="7">
    <location>
        <begin position="501"/>
        <end position="516"/>
    </location>
</feature>
<evidence type="ECO:0000256" key="1">
    <source>
        <dbReference type="ARBA" id="ARBA00004141"/>
    </source>
</evidence>
<feature type="transmembrane region" description="Helical" evidence="6">
    <location>
        <begin position="12"/>
        <end position="33"/>
    </location>
</feature>
<feature type="transmembrane region" description="Helical" evidence="6">
    <location>
        <begin position="1055"/>
        <end position="1080"/>
    </location>
</feature>
<dbReference type="GO" id="GO:0016020">
    <property type="term" value="C:membrane"/>
    <property type="evidence" value="ECO:0007669"/>
    <property type="project" value="UniProtKB-SubCell"/>
</dbReference>
<feature type="compositionally biased region" description="Polar residues" evidence="7">
    <location>
        <begin position="2004"/>
        <end position="2025"/>
    </location>
</feature>
<feature type="transmembrane region" description="Helical" evidence="6">
    <location>
        <begin position="979"/>
        <end position="996"/>
    </location>
</feature>
<evidence type="ECO:0000256" key="6">
    <source>
        <dbReference type="RuleBase" id="RU367089"/>
    </source>
</evidence>
<feature type="region of interest" description="Disordered" evidence="7">
    <location>
        <begin position="257"/>
        <end position="277"/>
    </location>
</feature>
<protein>
    <recommendedName>
        <fullName evidence="6">Pecanex-like protein</fullName>
    </recommendedName>
</protein>
<name>A0A452TXB5_URSMA</name>
<proteinExistence type="inferred from homology"/>
<organism evidence="9">
    <name type="scientific">Ursus maritimus</name>
    <name type="common">Polar bear</name>
    <name type="synonym">Thalarctos maritimus</name>
    <dbReference type="NCBI Taxonomy" id="29073"/>
    <lineage>
        <taxon>Eukaryota</taxon>
        <taxon>Metazoa</taxon>
        <taxon>Chordata</taxon>
        <taxon>Craniata</taxon>
        <taxon>Vertebrata</taxon>
        <taxon>Euteleostomi</taxon>
        <taxon>Mammalia</taxon>
        <taxon>Eutheria</taxon>
        <taxon>Laurasiatheria</taxon>
        <taxon>Carnivora</taxon>
        <taxon>Caniformia</taxon>
        <taxon>Ursidae</taxon>
        <taxon>Ursus</taxon>
    </lineage>
</organism>
<evidence type="ECO:0000313" key="9">
    <source>
        <dbReference type="Ensembl" id="ENSUMAP00000012904"/>
    </source>
</evidence>
<accession>A0A452TXB5</accession>
<dbReference type="PANTHER" id="PTHR12372:SF2">
    <property type="entry name" value="PECANEX-LIKE PROTEIN 1"/>
    <property type="match status" value="1"/>
</dbReference>
<feature type="compositionally biased region" description="Low complexity" evidence="7">
    <location>
        <begin position="552"/>
        <end position="582"/>
    </location>
</feature>
<evidence type="ECO:0000259" key="8">
    <source>
        <dbReference type="Pfam" id="PF05041"/>
    </source>
</evidence>
<feature type="region of interest" description="Disordered" evidence="7">
    <location>
        <begin position="57"/>
        <end position="126"/>
    </location>
</feature>
<evidence type="ECO:0000256" key="4">
    <source>
        <dbReference type="ARBA" id="ARBA00022989"/>
    </source>
</evidence>
<feature type="compositionally biased region" description="Basic and acidic residues" evidence="7">
    <location>
        <begin position="376"/>
        <end position="401"/>
    </location>
</feature>
<feature type="compositionally biased region" description="Low complexity" evidence="7">
    <location>
        <begin position="316"/>
        <end position="334"/>
    </location>
</feature>
<feature type="transmembrane region" description="Helical" evidence="6">
    <location>
        <begin position="1241"/>
        <end position="1258"/>
    </location>
</feature>
<feature type="transmembrane region" description="Helical" evidence="6">
    <location>
        <begin position="1016"/>
        <end position="1034"/>
    </location>
</feature>
<feature type="transmembrane region" description="Helical" evidence="6">
    <location>
        <begin position="1109"/>
        <end position="1129"/>
    </location>
</feature>
<keyword evidence="5 6" id="KW-0472">Membrane</keyword>
<comment type="similarity">
    <text evidence="2 6">Belongs to the pecanex family.</text>
</comment>
<gene>
    <name evidence="9" type="primary">PCNX1</name>
</gene>
<reference evidence="9" key="1">
    <citation type="submission" date="2019-03" db="UniProtKB">
        <authorList>
            <consortium name="Ensembl"/>
        </authorList>
    </citation>
    <scope>IDENTIFICATION</scope>
</reference>
<feature type="transmembrane region" description="Helical" evidence="6">
    <location>
        <begin position="1141"/>
        <end position="1159"/>
    </location>
</feature>
<feature type="compositionally biased region" description="Basic and acidic residues" evidence="7">
    <location>
        <begin position="595"/>
        <end position="606"/>
    </location>
</feature>
<feature type="transmembrane region" description="Helical" evidence="6">
    <location>
        <begin position="950"/>
        <end position="972"/>
    </location>
</feature>
<feature type="compositionally biased region" description="Polar residues" evidence="7">
    <location>
        <begin position="340"/>
        <end position="350"/>
    </location>
</feature>
<dbReference type="PANTHER" id="PTHR12372">
    <property type="entry name" value="PECANEX"/>
    <property type="match status" value="1"/>
</dbReference>
<feature type="region of interest" description="Disordered" evidence="7">
    <location>
        <begin position="216"/>
        <end position="240"/>
    </location>
</feature>
<feature type="compositionally biased region" description="Basic and acidic residues" evidence="7">
    <location>
        <begin position="412"/>
        <end position="424"/>
    </location>
</feature>
<dbReference type="Ensembl" id="ENSUMAT00000015318.1">
    <property type="protein sequence ID" value="ENSUMAP00000012904.1"/>
    <property type="gene ID" value="ENSUMAG00000009362.1"/>
</dbReference>
<dbReference type="InterPro" id="IPR039797">
    <property type="entry name" value="Pecanex"/>
</dbReference>
<keyword evidence="3 6" id="KW-0812">Transmembrane</keyword>
<evidence type="ECO:0000256" key="2">
    <source>
        <dbReference type="ARBA" id="ARBA00010170"/>
    </source>
</evidence>
<keyword evidence="4 6" id="KW-1133">Transmembrane helix</keyword>
<feature type="compositionally biased region" description="Low complexity" evidence="7">
    <location>
        <begin position="761"/>
        <end position="779"/>
    </location>
</feature>
<evidence type="ECO:0000256" key="3">
    <source>
        <dbReference type="ARBA" id="ARBA00022692"/>
    </source>
</evidence>
<dbReference type="InterPro" id="IPR007735">
    <property type="entry name" value="Pecanex_C"/>
</dbReference>
<feature type="compositionally biased region" description="Low complexity" evidence="7">
    <location>
        <begin position="2050"/>
        <end position="2065"/>
    </location>
</feature>
<feature type="domain" description="Pecanex C-terminal" evidence="8">
    <location>
        <begin position="1729"/>
        <end position="1955"/>
    </location>
</feature>
<feature type="compositionally biased region" description="Polar residues" evidence="7">
    <location>
        <begin position="292"/>
        <end position="302"/>
    </location>
</feature>
<feature type="transmembrane region" description="Helical" evidence="6">
    <location>
        <begin position="1212"/>
        <end position="1234"/>
    </location>
</feature>
<comment type="subcellular location">
    <subcellularLocation>
        <location evidence="1 6">Membrane</location>
        <topology evidence="1 6">Multi-pass membrane protein</topology>
    </subcellularLocation>
</comment>
<feature type="compositionally biased region" description="Polar residues" evidence="7">
    <location>
        <begin position="102"/>
        <end position="126"/>
    </location>
</feature>
<sequence length="2288" mass="252655">MPIFVFFLLKALPSSMIIVAVYCPVIAAVFIVLKMVNYRLHRALDAGEVVDRNTNEFPDQQAKAEPGNCSTRRKDSNGPSDPGGGIEMSEFIREATPPVGCSSRNSYAGLDPSNQVGNYTDTAKTSDDISLSLGQSSSLCKEGSEEQDLATDRKLFRLVSNDSFISIQPSLSSCGQDLPRDFSDKVSLPSHSHHHHIDQSLSNACDTEVASLVPLHSHSYRKDHRPRGVPRTSSSAVAFPDTSLNDFPLYQQRRGLDPVSELESSKPHSGSKESLVENSCLSGEFQLVGELKNSNSQPPTKSGKSKPLKADKSVDSLRSLSTRSSGSTESYCSGTDRDTNSTVSSYKSEQTSSTHIESILSEHEESPRVGKKSSRKKEGCADPEDKSSCTSDKRTSSEKTALEVSTNSGVQEAKDSNTSDDLHNQRGPSTSASEEVNKNPHANEFTSQGDRPLGKTAENKEEQSDKSAVSADSKVAKDSGGKRKEGDVRPKSSSSLIHRTASAHKSGRRRTGKKRASSFDSSRHRDYVSFRGVAGTKPHSAIFCHDEDSSDQSDLSRASSVQSAHQISSDSSSSTTSHSCQSPEGRYSALKTKHVPKERGADSEHAHKAHLGPEGTGKKRTARRTSSTNSAKTRARVLSLDSGTVACLNDSNRLMAPESIKPLTTSKSDLEAKEGEVLDELSLLGRASQLETVTRSRNSLPSQVAFPEGEEQDAGSGAAQASEEAVSFRRERSTFRRQAVRRRHNAGSNPTPPTLLVGSPLSLQDGQQGQQSTAQVKVQSRPPSQAAVLSASASLLVRNGSIHLEASHDNASAVGGSSLHDELGKFSSTLYETGGCDMSLVNFEPAARRASNICDTDSHVSSSTSVRFYPHDVLSLPQIRLNRLLTIDTDLLEQQDIDLSPDLAATYGPTEEAAQKVKHYYRFWILPQLWIGINFDRLTLLALFDRNREILENVLAVILAILVAFLGSILLIQGFFRDIWVFQFCLVIASCQYSLLKSVQPDSSSPRHGHNRIIAYSRPVYFCLCCGLIWLLDYGSRNLTTTKFKLYGITFTNPLVFISARDLVIVFTLCFPIVFFIGLLPQVNTFVMYLCEQLDIHIFGGNATTSLLAALYSFICSIVAVALLYGLCYGALKDSWDGQHIPVLFSIFCGLLVAISYHLSRQSSDPSVLFSLVQSKIFPKTEEKNPEDPLSEVKDPLPEKLRNSVSERLQSDLVVCIVIGVLYFAIHVSTVFTVLQPALKYVLYALVGFVGFVTHYVLPQLRKQLPWHCFSHPLLKTVEYNQYEVRNAATMMWFEKLHVWLLFVEKNIIYPLIVLNELSSSAETIASPKKLDTELGALMITIAGLKLLRSSFSSPTYQYVTVIFTVLFFKIDYEAFSETMLLDLFFMSILFNKLWELLYKLQFVYTYIAPWQITWGSAFHAFAQPFAVPHSAMLFVQAAVSAFFSTPLNPFLGSAIFITSYVRPVKFWERDYNTKRVDHSNTRLASQLDRNPGSDDNNLNSIFYEHLTRSLQHSLCGDLLLGRWGNYSTGDCFILASDYLNALVHLIEIGNGLVTFQLRGLEFRGTYCQQREVEAITEGVEEDEGFCCCEPGHIPHVLSFNAAFSQRWLAWEVIVTKYILEGYSITDNSAASMLQVFDLRKVLTTYYVKGIIYYVTTSSKLEEWLANETMQEGLRLCADRNYVDVDPTFNPNIDEDYDHRLAGISRESFCVIYLNWIEYCSSRRAKPLDVDKDSSLVTLCYGLCVLGRRALGTASHHMSSNLESFLYGLHALFKGDFRISSIRDEWIFADMELLRKVVVPGIRMSIKLHQDHFTSPDEYDDPTVLYEAIVSHEKNLVIAHEGDPAWRSAVLANSPSLLALRHVMDDGTNEYKIIMLNRRYLSFRVIKVNKECVRGLWAGQQQELVFLRNRNPERGSIQNAKQALRNMINSSCDQPIGYPIFVSPLTTSYSDSHEQLKEILGGPISLGNIRNFIVSTWHRLRKGCGAGCNSGGNIEDSDTGGGMSCTSNNATSASEPQSNVSQGSTGNPGQGSGAGLHPPVTSYPPALGTSHSSHSVQSSLVRQSPARASVASQSSYCYSSRHSSLRMSTTGFVPCRRSSTSQISLRNLPSSIQSRLSMVNQMEPSNPSGMACVQHGLPSSSSSSQSIPACKHHTLVGFLGTEGGQSSAVDAQPGNTLSPANNSHAKRGDVIYRVQIVDPSQILDGINLSKRKELQWPDEGIRLKAGRNSWKDWSPQEGMEGHVIHRWVPCSRDPGTRSHIDKTVLLVQIDDKYVTVIETGVLELGAEV</sequence>
<feature type="compositionally biased region" description="Basic and acidic residues" evidence="7">
    <location>
        <begin position="474"/>
        <end position="490"/>
    </location>
</feature>
<evidence type="ECO:0000256" key="7">
    <source>
        <dbReference type="SAM" id="MobiDB-lite"/>
    </source>
</evidence>